<proteinExistence type="predicted"/>
<dbReference type="PROSITE" id="PS51257">
    <property type="entry name" value="PROKAR_LIPOPROTEIN"/>
    <property type="match status" value="1"/>
</dbReference>
<sequence>MKKLLVAVTFMLVGGCANLKYPGWQNVSVFNSVDGMPCTDYGKVEQCSDTDEGDCKAWFKKRATIYNTNAAVVRRNGRSSSFTGRYFVCKDGNPIYKSPTFSKEGYTTGSNTVTGQAFLTQKGGGVVTCAGNPVEMHPNTEYFNQLVDDVANGYTTMEKLSQDEKNLLKTGQCDAQGNFEFHKVPSGKWVITTNVSWDVNFVRHNGFYYYADSEKQGGYQTKEVNVQEGEVNKFIISQ</sequence>
<accession>A0AA43Q152</accession>
<keyword evidence="3" id="KW-1185">Reference proteome</keyword>
<evidence type="ECO:0008006" key="4">
    <source>
        <dbReference type="Google" id="ProtNLM"/>
    </source>
</evidence>
<feature type="signal peptide" evidence="1">
    <location>
        <begin position="1"/>
        <end position="19"/>
    </location>
</feature>
<comment type="caution">
    <text evidence="2">The sequence shown here is derived from an EMBL/GenBank/DDBJ whole genome shotgun (WGS) entry which is preliminary data.</text>
</comment>
<organism evidence="2 3">
    <name type="scientific">Candidatus Methylobacter titanis</name>
    <dbReference type="NCBI Taxonomy" id="3053457"/>
    <lineage>
        <taxon>Bacteria</taxon>
        <taxon>Pseudomonadati</taxon>
        <taxon>Pseudomonadota</taxon>
        <taxon>Gammaproteobacteria</taxon>
        <taxon>Methylococcales</taxon>
        <taxon>Methylococcaceae</taxon>
        <taxon>Methylobacter</taxon>
    </lineage>
</organism>
<feature type="chain" id="PRO_5041201380" description="Lipoprotein" evidence="1">
    <location>
        <begin position="20"/>
        <end position="238"/>
    </location>
</feature>
<dbReference type="SUPFAM" id="SSF117074">
    <property type="entry name" value="Hypothetical protein PA1324"/>
    <property type="match status" value="1"/>
</dbReference>
<dbReference type="AlphaFoldDB" id="A0AA43Q152"/>
<dbReference type="EMBL" id="JAQSDF010000002">
    <property type="protein sequence ID" value="MDI1229848.1"/>
    <property type="molecule type" value="Genomic_DNA"/>
</dbReference>
<dbReference type="Proteomes" id="UP001160519">
    <property type="component" value="Unassembled WGS sequence"/>
</dbReference>
<evidence type="ECO:0000313" key="3">
    <source>
        <dbReference type="Proteomes" id="UP001160519"/>
    </source>
</evidence>
<keyword evidence="1" id="KW-0732">Signal</keyword>
<gene>
    <name evidence="2" type="ORF">PSU93_01715</name>
</gene>
<protein>
    <recommendedName>
        <fullName evidence="4">Lipoprotein</fullName>
    </recommendedName>
</protein>
<evidence type="ECO:0000256" key="1">
    <source>
        <dbReference type="SAM" id="SignalP"/>
    </source>
</evidence>
<reference evidence="2" key="1">
    <citation type="submission" date="2023-01" db="EMBL/GenBank/DDBJ databases">
        <title>Biogeochemical cycle of methane in antarctic sediments.</title>
        <authorList>
            <person name="Roldan D.M."/>
            <person name="Menes R.J."/>
        </authorList>
    </citation>
    <scope>NUCLEOTIDE SEQUENCE [LARGE SCALE GENOMIC DNA]</scope>
    <source>
        <strain evidence="2">K-2018 MAG008</strain>
    </source>
</reference>
<evidence type="ECO:0000313" key="2">
    <source>
        <dbReference type="EMBL" id="MDI1229848.1"/>
    </source>
</evidence>
<name>A0AA43Q152_9GAMM</name>